<proteinExistence type="predicted"/>
<evidence type="ECO:0000313" key="1">
    <source>
        <dbReference type="EMBL" id="GBP40636.1"/>
    </source>
</evidence>
<sequence>MEIRHLRSMRGVSLKDRSSNSAVRELYVLKKCRQRSCYLCVHGVSLKDKCKNRERYRLKEDVVTRLGEHWQLNSISNDLSPWRSSSDIFSSPSLFCSLCAINRKNREKVKKLGYPFEMLRRCERASNNKWWIVRAASRSFQSFEDTSLSVLDKSSRDCPRMDKFLSGPKIWDPRPHHILKRLTRDVSLWCDCVSETLVKTKFIYVPVFGTARSLSSWYCSLGSHPIFILSLEECELAFLRCSGVPTKKKTKNMMACRPHAGCSGRSGFRQTASVEAMSTEKRVRVRVKLYDDKTDIYSQDIDMSSGEGGFVVPTVMADAPYVNLQIRARRVHPAVNVKMLSPELRACAEYAH</sequence>
<dbReference type="AlphaFoldDB" id="A0A4C1VNE2"/>
<dbReference type="OrthoDB" id="2142040at2759"/>
<keyword evidence="2" id="KW-1185">Reference proteome</keyword>
<gene>
    <name evidence="1" type="ORF">EVAR_32678_1</name>
</gene>
<dbReference type="EMBL" id="BGZK01000385">
    <property type="protein sequence ID" value="GBP40636.1"/>
    <property type="molecule type" value="Genomic_DNA"/>
</dbReference>
<evidence type="ECO:0000313" key="2">
    <source>
        <dbReference type="Proteomes" id="UP000299102"/>
    </source>
</evidence>
<reference evidence="1 2" key="1">
    <citation type="journal article" date="2019" name="Commun. Biol.">
        <title>The bagworm genome reveals a unique fibroin gene that provides high tensile strength.</title>
        <authorList>
            <person name="Kono N."/>
            <person name="Nakamura H."/>
            <person name="Ohtoshi R."/>
            <person name="Tomita M."/>
            <person name="Numata K."/>
            <person name="Arakawa K."/>
        </authorList>
    </citation>
    <scope>NUCLEOTIDE SEQUENCE [LARGE SCALE GENOMIC DNA]</scope>
</reference>
<dbReference type="Proteomes" id="UP000299102">
    <property type="component" value="Unassembled WGS sequence"/>
</dbReference>
<protein>
    <submittedName>
        <fullName evidence="1">Uncharacterized protein</fullName>
    </submittedName>
</protein>
<dbReference type="STRING" id="151549.A0A4C1VNE2"/>
<name>A0A4C1VNE2_EUMVA</name>
<organism evidence="1 2">
    <name type="scientific">Eumeta variegata</name>
    <name type="common">Bagworm moth</name>
    <name type="synonym">Eumeta japonica</name>
    <dbReference type="NCBI Taxonomy" id="151549"/>
    <lineage>
        <taxon>Eukaryota</taxon>
        <taxon>Metazoa</taxon>
        <taxon>Ecdysozoa</taxon>
        <taxon>Arthropoda</taxon>
        <taxon>Hexapoda</taxon>
        <taxon>Insecta</taxon>
        <taxon>Pterygota</taxon>
        <taxon>Neoptera</taxon>
        <taxon>Endopterygota</taxon>
        <taxon>Lepidoptera</taxon>
        <taxon>Glossata</taxon>
        <taxon>Ditrysia</taxon>
        <taxon>Tineoidea</taxon>
        <taxon>Psychidae</taxon>
        <taxon>Oiketicinae</taxon>
        <taxon>Eumeta</taxon>
    </lineage>
</organism>
<accession>A0A4C1VNE2</accession>
<comment type="caution">
    <text evidence="1">The sequence shown here is derived from an EMBL/GenBank/DDBJ whole genome shotgun (WGS) entry which is preliminary data.</text>
</comment>